<protein>
    <submittedName>
        <fullName evidence="1">DNA-binding transcriptional repressor EbgR, nonfunctional</fullName>
    </submittedName>
</protein>
<keyword evidence="1" id="KW-0238">DNA-binding</keyword>
<dbReference type="GO" id="GO:0003677">
    <property type="term" value="F:DNA binding"/>
    <property type="evidence" value="ECO:0007669"/>
    <property type="project" value="UniProtKB-KW"/>
</dbReference>
<reference evidence="1" key="1">
    <citation type="submission" date="2013-12" db="EMBL/GenBank/DDBJ databases">
        <title>A Varibaculum cambriense genome reconstructed from a premature infant gut community with otherwise low bacterial novelty that shifts toward anaerobic metabolism during the third week of life.</title>
        <authorList>
            <person name="Brown C.T."/>
            <person name="Sharon I."/>
            <person name="Thomas B.C."/>
            <person name="Castelle C.J."/>
            <person name="Morowitz M.J."/>
            <person name="Banfield J.F."/>
        </authorList>
    </citation>
    <scope>NUCLEOTIDE SEQUENCE</scope>
</reference>
<dbReference type="AlphaFoldDB" id="W1XCC8"/>
<comment type="caution">
    <text evidence="1">The sequence shown here is derived from an EMBL/GenBank/DDBJ whole genome shotgun (WGS) entry which is preliminary data.</text>
</comment>
<sequence length="81" mass="9041">NQHHILAIYSYQQELEINDPYYLAIRHGIETQCEKLGIELTNCYEHSGLPDIKNVTGILIVGKPTPALRAAACALTDNICF</sequence>
<gene>
    <name evidence="1" type="ORF">Q604_UNBC16828G0001</name>
</gene>
<organism evidence="1">
    <name type="scientific">human gut metagenome</name>
    <dbReference type="NCBI Taxonomy" id="408170"/>
    <lineage>
        <taxon>unclassified sequences</taxon>
        <taxon>metagenomes</taxon>
        <taxon>organismal metagenomes</taxon>
    </lineage>
</organism>
<feature type="non-terminal residue" evidence="1">
    <location>
        <position position="81"/>
    </location>
</feature>
<name>W1XCC8_9ZZZZ</name>
<evidence type="ECO:0000313" key="1">
    <source>
        <dbReference type="EMBL" id="ETJ27933.1"/>
    </source>
</evidence>
<dbReference type="EMBL" id="AZMM01016828">
    <property type="protein sequence ID" value="ETJ27933.1"/>
    <property type="molecule type" value="Genomic_DNA"/>
</dbReference>
<feature type="non-terminal residue" evidence="1">
    <location>
        <position position="1"/>
    </location>
</feature>
<proteinExistence type="predicted"/>
<accession>W1XCC8</accession>